<organism evidence="6 7">
    <name type="scientific">Leptosia nina</name>
    <dbReference type="NCBI Taxonomy" id="320188"/>
    <lineage>
        <taxon>Eukaryota</taxon>
        <taxon>Metazoa</taxon>
        <taxon>Ecdysozoa</taxon>
        <taxon>Arthropoda</taxon>
        <taxon>Hexapoda</taxon>
        <taxon>Insecta</taxon>
        <taxon>Pterygota</taxon>
        <taxon>Neoptera</taxon>
        <taxon>Endopterygota</taxon>
        <taxon>Lepidoptera</taxon>
        <taxon>Glossata</taxon>
        <taxon>Ditrysia</taxon>
        <taxon>Papilionoidea</taxon>
        <taxon>Pieridae</taxon>
        <taxon>Pierinae</taxon>
        <taxon>Leptosia</taxon>
    </lineage>
</organism>
<dbReference type="AlphaFoldDB" id="A0AAV1IX01"/>
<evidence type="ECO:0000256" key="1">
    <source>
        <dbReference type="ARBA" id="ARBA00022723"/>
    </source>
</evidence>
<dbReference type="PROSITE" id="PS51800">
    <property type="entry name" value="ZF_CHHC_U11_48K"/>
    <property type="match status" value="1"/>
</dbReference>
<keyword evidence="1" id="KW-0479">Metal-binding</keyword>
<dbReference type="EMBL" id="CAVLEF010000002">
    <property type="protein sequence ID" value="CAK1541446.1"/>
    <property type="molecule type" value="Genomic_DNA"/>
</dbReference>
<dbReference type="InterPro" id="IPR036236">
    <property type="entry name" value="Znf_C2H2_sf"/>
</dbReference>
<feature type="compositionally biased region" description="Polar residues" evidence="4">
    <location>
        <begin position="101"/>
        <end position="121"/>
    </location>
</feature>
<name>A0AAV1IX01_9NEOP</name>
<keyword evidence="2" id="KW-0863">Zinc-finger</keyword>
<proteinExistence type="predicted"/>
<evidence type="ECO:0000256" key="2">
    <source>
        <dbReference type="ARBA" id="ARBA00022771"/>
    </source>
</evidence>
<reference evidence="6 7" key="1">
    <citation type="submission" date="2023-11" db="EMBL/GenBank/DDBJ databases">
        <authorList>
            <person name="Okamura Y."/>
        </authorList>
    </citation>
    <scope>NUCLEOTIDE SEQUENCE [LARGE SCALE GENOMIC DNA]</scope>
</reference>
<evidence type="ECO:0000313" key="6">
    <source>
        <dbReference type="EMBL" id="CAK1541446.1"/>
    </source>
</evidence>
<keyword evidence="3" id="KW-0862">Zinc</keyword>
<evidence type="ECO:0000256" key="4">
    <source>
        <dbReference type="SAM" id="MobiDB-lite"/>
    </source>
</evidence>
<evidence type="ECO:0000259" key="5">
    <source>
        <dbReference type="PROSITE" id="PS51800"/>
    </source>
</evidence>
<protein>
    <recommendedName>
        <fullName evidence="5">CHHC U11-48K-type domain-containing protein</fullName>
    </recommendedName>
</protein>
<dbReference type="InterPro" id="IPR022776">
    <property type="entry name" value="TRM13/UPF0224_CHHC_Znf_dom"/>
</dbReference>
<feature type="region of interest" description="Disordered" evidence="4">
    <location>
        <begin position="98"/>
        <end position="121"/>
    </location>
</feature>
<sequence>MMNEDNFRSCPYNKSHRIARKGSRFQKHLCICPDKTPDFEICPYNASHRVLKTDLLEHMKKCDTAYAALPPGIGLNDFTSKHDDNEFLGNEPRAGEMLQSFDKNNSTPSLPPSRQSVSGIPQTQFKIVRISDAHNNHDEDSDEFWDN</sequence>
<feature type="domain" description="CHHC U11-48K-type" evidence="5">
    <location>
        <begin position="39"/>
        <end position="66"/>
    </location>
</feature>
<comment type="caution">
    <text evidence="6">The sequence shown here is derived from an EMBL/GenBank/DDBJ whole genome shotgun (WGS) entry which is preliminary data.</text>
</comment>
<dbReference type="Proteomes" id="UP001497472">
    <property type="component" value="Unassembled WGS sequence"/>
</dbReference>
<keyword evidence="7" id="KW-1185">Reference proteome</keyword>
<evidence type="ECO:0000256" key="3">
    <source>
        <dbReference type="ARBA" id="ARBA00022833"/>
    </source>
</evidence>
<accession>A0AAV1IX01</accession>
<dbReference type="GO" id="GO:0008270">
    <property type="term" value="F:zinc ion binding"/>
    <property type="evidence" value="ECO:0007669"/>
    <property type="project" value="UniProtKB-KW"/>
</dbReference>
<gene>
    <name evidence="6" type="ORF">LNINA_LOCUS1430</name>
</gene>
<evidence type="ECO:0000313" key="7">
    <source>
        <dbReference type="Proteomes" id="UP001497472"/>
    </source>
</evidence>
<dbReference type="Pfam" id="PF05253">
    <property type="entry name" value="zf-U11-48K"/>
    <property type="match status" value="1"/>
</dbReference>
<dbReference type="SUPFAM" id="SSF57667">
    <property type="entry name" value="beta-beta-alpha zinc fingers"/>
    <property type="match status" value="1"/>
</dbReference>